<feature type="compositionally biased region" description="Low complexity" evidence="4">
    <location>
        <begin position="70"/>
        <end position="91"/>
    </location>
</feature>
<dbReference type="SMART" id="SM00451">
    <property type="entry name" value="ZnF_U1"/>
    <property type="match status" value="1"/>
</dbReference>
<dbReference type="Proteomes" id="UP001444661">
    <property type="component" value="Unassembled WGS sequence"/>
</dbReference>
<name>A0ABR1TG17_9PEZI</name>
<organism evidence="6 7">
    <name type="scientific">Apiospora rasikravindrae</name>
    <dbReference type="NCBI Taxonomy" id="990691"/>
    <lineage>
        <taxon>Eukaryota</taxon>
        <taxon>Fungi</taxon>
        <taxon>Dikarya</taxon>
        <taxon>Ascomycota</taxon>
        <taxon>Pezizomycotina</taxon>
        <taxon>Sordariomycetes</taxon>
        <taxon>Xylariomycetidae</taxon>
        <taxon>Amphisphaeriales</taxon>
        <taxon>Apiosporaceae</taxon>
        <taxon>Apiospora</taxon>
    </lineage>
</organism>
<dbReference type="PANTHER" id="PTHR13173:SF10">
    <property type="entry name" value="WW DOMAIN-BINDING PROTEIN 4"/>
    <property type="match status" value="1"/>
</dbReference>
<evidence type="ECO:0000256" key="2">
    <source>
        <dbReference type="ARBA" id="ARBA00022771"/>
    </source>
</evidence>
<dbReference type="Pfam" id="PF06220">
    <property type="entry name" value="zf-U1"/>
    <property type="match status" value="1"/>
</dbReference>
<dbReference type="InterPro" id="IPR003604">
    <property type="entry name" value="Matrin/U1-like-C_Znf_C2H2"/>
</dbReference>
<keyword evidence="2" id="KW-0863">Zinc-finger</keyword>
<evidence type="ECO:0000256" key="3">
    <source>
        <dbReference type="ARBA" id="ARBA00022833"/>
    </source>
</evidence>
<keyword evidence="1" id="KW-0479">Metal-binding</keyword>
<accession>A0ABR1TG17</accession>
<keyword evidence="7" id="KW-1185">Reference proteome</keyword>
<feature type="compositionally biased region" description="Basic residues" evidence="4">
    <location>
        <begin position="278"/>
        <end position="289"/>
    </location>
</feature>
<dbReference type="EMBL" id="JAQQWK010000003">
    <property type="protein sequence ID" value="KAK8044598.1"/>
    <property type="molecule type" value="Genomic_DNA"/>
</dbReference>
<dbReference type="SUPFAM" id="SSF57667">
    <property type="entry name" value="beta-beta-alpha zinc fingers"/>
    <property type="match status" value="1"/>
</dbReference>
<evidence type="ECO:0000256" key="1">
    <source>
        <dbReference type="ARBA" id="ARBA00022723"/>
    </source>
</evidence>
<dbReference type="InterPro" id="IPR013085">
    <property type="entry name" value="U1-CZ_Znf_C2H2"/>
</dbReference>
<feature type="region of interest" description="Disordered" evidence="4">
    <location>
        <begin position="46"/>
        <end position="100"/>
    </location>
</feature>
<dbReference type="Gene3D" id="3.30.160.60">
    <property type="entry name" value="Classic Zinc Finger"/>
    <property type="match status" value="1"/>
</dbReference>
<sequence>MSEYWKSTPKYWCKHCSVYVRDTKLERQNHESTGKHQGAVKRFLRDLHRGHENEEKEKDRAKREIDRLNGVVGTSSGSSSSATKSAPQSSGPATTAQRQKQWEQLADMGIDVPTELRGDMAMAGEWTVTNTKVIDDTPKTDENGNVKVEAVATGVRKRVKREGEDEEEEALQGLFKKPRKWGRDTKRAEEDDADLDALLSGSLKQAEPVKQEKPEINSEIPVKKEEEEEVKSSIKEESPENDHGISAPAKTGEDSANTAPVKAEESSAAGVEVPAVVFKKRKPKNLRQK</sequence>
<evidence type="ECO:0000313" key="6">
    <source>
        <dbReference type="EMBL" id="KAK8044598.1"/>
    </source>
</evidence>
<feature type="region of interest" description="Disordered" evidence="4">
    <location>
        <begin position="160"/>
        <end position="289"/>
    </location>
</feature>
<feature type="compositionally biased region" description="Basic and acidic residues" evidence="4">
    <location>
        <begin position="46"/>
        <end position="67"/>
    </location>
</feature>
<keyword evidence="3" id="KW-0862">Zinc</keyword>
<comment type="caution">
    <text evidence="6">The sequence shown here is derived from an EMBL/GenBank/DDBJ whole genome shotgun (WGS) entry which is preliminary data.</text>
</comment>
<evidence type="ECO:0000313" key="7">
    <source>
        <dbReference type="Proteomes" id="UP001444661"/>
    </source>
</evidence>
<reference evidence="6 7" key="1">
    <citation type="submission" date="2023-01" db="EMBL/GenBank/DDBJ databases">
        <title>Analysis of 21 Apiospora genomes using comparative genomics revels a genus with tremendous synthesis potential of carbohydrate active enzymes and secondary metabolites.</title>
        <authorList>
            <person name="Sorensen T."/>
        </authorList>
    </citation>
    <scope>NUCLEOTIDE SEQUENCE [LARGE SCALE GENOMIC DNA]</scope>
    <source>
        <strain evidence="6 7">CBS 33761</strain>
    </source>
</reference>
<feature type="compositionally biased region" description="Basic and acidic residues" evidence="4">
    <location>
        <begin position="207"/>
        <end position="243"/>
    </location>
</feature>
<proteinExistence type="predicted"/>
<dbReference type="PANTHER" id="PTHR13173">
    <property type="entry name" value="WW DOMAIN BINDING PROTEIN 4"/>
    <property type="match status" value="1"/>
</dbReference>
<evidence type="ECO:0000256" key="4">
    <source>
        <dbReference type="SAM" id="MobiDB-lite"/>
    </source>
</evidence>
<gene>
    <name evidence="6" type="ORF">PG993_004622</name>
</gene>
<evidence type="ECO:0000259" key="5">
    <source>
        <dbReference type="SMART" id="SM00451"/>
    </source>
</evidence>
<dbReference type="InterPro" id="IPR036236">
    <property type="entry name" value="Znf_C2H2_sf"/>
</dbReference>
<protein>
    <recommendedName>
        <fullName evidence="5">U1-type domain-containing protein</fullName>
    </recommendedName>
</protein>
<dbReference type="InterPro" id="IPR040023">
    <property type="entry name" value="WBP4"/>
</dbReference>
<feature type="domain" description="U1-type" evidence="5">
    <location>
        <begin position="8"/>
        <end position="43"/>
    </location>
</feature>